<evidence type="ECO:0000256" key="2">
    <source>
        <dbReference type="ARBA" id="ARBA00022723"/>
    </source>
</evidence>
<gene>
    <name evidence="10" type="ORF">CHILSU_LOCUS8728</name>
</gene>
<keyword evidence="2" id="KW-0479">Metal-binding</keyword>
<name>A0ABN8LG15_CHISP</name>
<evidence type="ECO:0000256" key="3">
    <source>
        <dbReference type="ARBA" id="ARBA00022737"/>
    </source>
</evidence>
<dbReference type="PANTHER" id="PTHR24399">
    <property type="entry name" value="ZINC FINGER AND BTB DOMAIN-CONTAINING"/>
    <property type="match status" value="1"/>
</dbReference>
<evidence type="ECO:0000256" key="7">
    <source>
        <dbReference type="ARBA" id="ARBA00023242"/>
    </source>
</evidence>
<dbReference type="Proteomes" id="UP001153292">
    <property type="component" value="Chromosome 4"/>
</dbReference>
<evidence type="ECO:0000256" key="5">
    <source>
        <dbReference type="ARBA" id="ARBA00023015"/>
    </source>
</evidence>
<protein>
    <recommendedName>
        <fullName evidence="9">C2H2-type domain-containing protein</fullName>
    </recommendedName>
</protein>
<keyword evidence="5" id="KW-0805">Transcription regulation</keyword>
<dbReference type="PROSITE" id="PS50157">
    <property type="entry name" value="ZINC_FINGER_C2H2_2"/>
    <property type="match status" value="1"/>
</dbReference>
<proteinExistence type="predicted"/>
<evidence type="ECO:0000259" key="9">
    <source>
        <dbReference type="PROSITE" id="PS50157"/>
    </source>
</evidence>
<dbReference type="InterPro" id="IPR013087">
    <property type="entry name" value="Znf_C2H2_type"/>
</dbReference>
<keyword evidence="6" id="KW-0804">Transcription</keyword>
<keyword evidence="3" id="KW-0677">Repeat</keyword>
<evidence type="ECO:0000256" key="8">
    <source>
        <dbReference type="PROSITE-ProRule" id="PRU00042"/>
    </source>
</evidence>
<evidence type="ECO:0000313" key="11">
    <source>
        <dbReference type="Proteomes" id="UP001153292"/>
    </source>
</evidence>
<evidence type="ECO:0000256" key="4">
    <source>
        <dbReference type="ARBA" id="ARBA00022833"/>
    </source>
</evidence>
<dbReference type="PROSITE" id="PS00028">
    <property type="entry name" value="ZINC_FINGER_C2H2_1"/>
    <property type="match status" value="6"/>
</dbReference>
<dbReference type="Gene3D" id="3.30.160.60">
    <property type="entry name" value="Classic Zinc Finger"/>
    <property type="match status" value="2"/>
</dbReference>
<comment type="subcellular location">
    <subcellularLocation>
        <location evidence="1">Nucleus</location>
    </subcellularLocation>
</comment>
<reference evidence="10" key="1">
    <citation type="submission" date="2021-12" db="EMBL/GenBank/DDBJ databases">
        <authorList>
            <person name="King R."/>
        </authorList>
    </citation>
    <scope>NUCLEOTIDE SEQUENCE</scope>
</reference>
<keyword evidence="7" id="KW-0539">Nucleus</keyword>
<dbReference type="PANTHER" id="PTHR24399:SF23">
    <property type="entry name" value="C2H2-TYPE DOMAIN-CONTAINING PROTEIN"/>
    <property type="match status" value="1"/>
</dbReference>
<evidence type="ECO:0000256" key="6">
    <source>
        <dbReference type="ARBA" id="ARBA00023163"/>
    </source>
</evidence>
<dbReference type="EMBL" id="OU963897">
    <property type="protein sequence ID" value="CAH2989361.1"/>
    <property type="molecule type" value="Genomic_DNA"/>
</dbReference>
<dbReference type="InterPro" id="IPR036236">
    <property type="entry name" value="Znf_C2H2_sf"/>
</dbReference>
<dbReference type="SUPFAM" id="SSF57667">
    <property type="entry name" value="beta-beta-alpha zinc fingers"/>
    <property type="match status" value="2"/>
</dbReference>
<accession>A0ABN8LG15</accession>
<evidence type="ECO:0000256" key="1">
    <source>
        <dbReference type="ARBA" id="ARBA00004123"/>
    </source>
</evidence>
<dbReference type="SMART" id="SM00355">
    <property type="entry name" value="ZnF_C2H2"/>
    <property type="match status" value="8"/>
</dbReference>
<evidence type="ECO:0000313" key="10">
    <source>
        <dbReference type="EMBL" id="CAH2989361.1"/>
    </source>
</evidence>
<feature type="domain" description="C2H2-type" evidence="9">
    <location>
        <begin position="194"/>
        <end position="221"/>
    </location>
</feature>
<keyword evidence="4" id="KW-0862">Zinc</keyword>
<keyword evidence="8" id="KW-0863">Zinc-finger</keyword>
<organism evidence="10 11">
    <name type="scientific">Chilo suppressalis</name>
    <name type="common">Asiatic rice borer moth</name>
    <dbReference type="NCBI Taxonomy" id="168631"/>
    <lineage>
        <taxon>Eukaryota</taxon>
        <taxon>Metazoa</taxon>
        <taxon>Ecdysozoa</taxon>
        <taxon>Arthropoda</taxon>
        <taxon>Hexapoda</taxon>
        <taxon>Insecta</taxon>
        <taxon>Pterygota</taxon>
        <taxon>Neoptera</taxon>
        <taxon>Endopterygota</taxon>
        <taxon>Lepidoptera</taxon>
        <taxon>Glossata</taxon>
        <taxon>Ditrysia</taxon>
        <taxon>Pyraloidea</taxon>
        <taxon>Crambidae</taxon>
        <taxon>Crambinae</taxon>
        <taxon>Chilo</taxon>
    </lineage>
</organism>
<keyword evidence="11" id="KW-1185">Reference proteome</keyword>
<sequence>MIEPLPMSFFKISEALQPQNAQSGKTKEPATRTMCVECNEDITTSNGSANKDRAIHYMKYTISFHSCPVCLLTMPTICALKSHLRVHLKNPPYYCPECGNQLPNKIENYPFNHGCEGFNMMRATVRLECSVPKCQSSLFHPHDYKKHLRTNHMKKVFKCPHCVVACFSEATISKHLEIHQPQQTTNINNILLFYQCDMCPGRLVLQSHLESHITTHINTNVYPCWTCGTRYKSIPLLVEHHINQHVTSNNAMADKLKKALKTSIVKCKNNAKSIAPNIFRVVKRCDLCLRSFTYKCNFEDIGILPNSCPYKCSSSSQSLLKRAHKKMSTNIMCPLCQERINENWQDVKTHFALYHKNHKCLDGKVSLLKIDIKIKKKRNRKRKNITATKNRRIRKRNKINHDEPKKGITKNENNKDSVGAVNSDLICIKCQCKCKSKEDLEGHIKSHRDPCMAYQCLECCECFVVKPSFTTHLLLKHGITDVDDYIEKKQCYNNDALNIQQDPNCDMPVEENQCRICRERHRHSNTCPIDY</sequence>